<evidence type="ECO:0000313" key="12">
    <source>
        <dbReference type="EMBL" id="MCB8874855.1"/>
    </source>
</evidence>
<dbReference type="PANTHER" id="PTHR30329">
    <property type="entry name" value="STATOR ELEMENT OF FLAGELLAR MOTOR COMPLEX"/>
    <property type="match status" value="1"/>
</dbReference>
<organism evidence="12 13">
    <name type="scientific">Acidisoma silvae</name>
    <dbReference type="NCBI Taxonomy" id="2802396"/>
    <lineage>
        <taxon>Bacteria</taxon>
        <taxon>Pseudomonadati</taxon>
        <taxon>Pseudomonadota</taxon>
        <taxon>Alphaproteobacteria</taxon>
        <taxon>Acetobacterales</taxon>
        <taxon>Acidocellaceae</taxon>
        <taxon>Acidisoma</taxon>
    </lineage>
</organism>
<gene>
    <name evidence="12" type="ORF">ASILVAE211_06645</name>
</gene>
<dbReference type="InterPro" id="IPR006665">
    <property type="entry name" value="OmpA-like"/>
</dbReference>
<keyword evidence="10" id="KW-0732">Signal</keyword>
<evidence type="ECO:0000256" key="3">
    <source>
        <dbReference type="ARBA" id="ARBA00022452"/>
    </source>
</evidence>
<evidence type="ECO:0000256" key="7">
    <source>
        <dbReference type="ARBA" id="ARBA00023136"/>
    </source>
</evidence>
<evidence type="ECO:0000256" key="1">
    <source>
        <dbReference type="ARBA" id="ARBA00004571"/>
    </source>
</evidence>
<dbReference type="SUPFAM" id="SSF103088">
    <property type="entry name" value="OmpA-like"/>
    <property type="match status" value="1"/>
</dbReference>
<reference evidence="12" key="1">
    <citation type="journal article" date="2021" name="Microorganisms">
        <title>Acidisoma silvae sp. nov. and Acidisomacellulosilytica sp. nov., Two Acidophilic Bacteria Isolated from Decaying Wood, Hydrolyzing Cellulose and Producing Poly-3-hydroxybutyrate.</title>
        <authorList>
            <person name="Mieszkin S."/>
            <person name="Pouder E."/>
            <person name="Uroz S."/>
            <person name="Simon-Colin C."/>
            <person name="Alain K."/>
        </authorList>
    </citation>
    <scope>NUCLEOTIDE SEQUENCE</scope>
    <source>
        <strain evidence="12">HW T2.11</strain>
    </source>
</reference>
<dbReference type="Pfam" id="PF00691">
    <property type="entry name" value="OmpA"/>
    <property type="match status" value="1"/>
</dbReference>
<evidence type="ECO:0000256" key="5">
    <source>
        <dbReference type="ARBA" id="ARBA00023065"/>
    </source>
</evidence>
<dbReference type="GO" id="GO:0015288">
    <property type="term" value="F:porin activity"/>
    <property type="evidence" value="ECO:0007669"/>
    <property type="project" value="UniProtKB-KW"/>
</dbReference>
<dbReference type="AlphaFoldDB" id="A0A963YQ39"/>
<name>A0A963YQ39_9PROT</name>
<comment type="subcellular location">
    <subcellularLocation>
        <location evidence="1">Cell outer membrane</location>
        <topology evidence="1">Multi-pass membrane protein</topology>
    </subcellularLocation>
</comment>
<dbReference type="Gene3D" id="3.30.1330.60">
    <property type="entry name" value="OmpA-like domain"/>
    <property type="match status" value="1"/>
</dbReference>
<dbReference type="InterPro" id="IPR011250">
    <property type="entry name" value="OMP/PagP_B-barrel"/>
</dbReference>
<proteinExistence type="predicted"/>
<dbReference type="Gene3D" id="2.40.160.20">
    <property type="match status" value="1"/>
</dbReference>
<dbReference type="GO" id="GO:0009279">
    <property type="term" value="C:cell outer membrane"/>
    <property type="evidence" value="ECO:0007669"/>
    <property type="project" value="UniProtKB-SubCell"/>
</dbReference>
<feature type="domain" description="OmpA-like" evidence="11">
    <location>
        <begin position="245"/>
        <end position="359"/>
    </location>
</feature>
<protein>
    <submittedName>
        <fullName evidence="12">OmpA family protein</fullName>
    </submittedName>
</protein>
<evidence type="ECO:0000259" key="11">
    <source>
        <dbReference type="PROSITE" id="PS51123"/>
    </source>
</evidence>
<evidence type="ECO:0000256" key="10">
    <source>
        <dbReference type="SAM" id="SignalP"/>
    </source>
</evidence>
<dbReference type="CDD" id="cd07185">
    <property type="entry name" value="OmpA_C-like"/>
    <property type="match status" value="1"/>
</dbReference>
<dbReference type="GO" id="GO:0046930">
    <property type="term" value="C:pore complex"/>
    <property type="evidence" value="ECO:0007669"/>
    <property type="project" value="UniProtKB-KW"/>
</dbReference>
<keyword evidence="7 9" id="KW-0472">Membrane</keyword>
<dbReference type="Proteomes" id="UP000708298">
    <property type="component" value="Unassembled WGS sequence"/>
</dbReference>
<dbReference type="Pfam" id="PF01617">
    <property type="entry name" value="Surface_Ag_2"/>
    <property type="match status" value="1"/>
</dbReference>
<feature type="chain" id="PRO_5037810605" evidence="10">
    <location>
        <begin position="27"/>
        <end position="359"/>
    </location>
</feature>
<keyword evidence="4" id="KW-0812">Transmembrane</keyword>
<keyword evidence="5" id="KW-0406">Ion transport</keyword>
<comment type="caution">
    <text evidence="12">The sequence shown here is derived from an EMBL/GenBank/DDBJ whole genome shotgun (WGS) entry which is preliminary data.</text>
</comment>
<evidence type="ECO:0000256" key="8">
    <source>
        <dbReference type="ARBA" id="ARBA00023237"/>
    </source>
</evidence>
<accession>A0A963YQ39</accession>
<evidence type="ECO:0000256" key="6">
    <source>
        <dbReference type="ARBA" id="ARBA00023114"/>
    </source>
</evidence>
<dbReference type="RefSeq" id="WP_227320514.1">
    <property type="nucleotide sequence ID" value="NZ_JAESVB010000002.1"/>
</dbReference>
<dbReference type="GO" id="GO:0006811">
    <property type="term" value="P:monoatomic ion transport"/>
    <property type="evidence" value="ECO:0007669"/>
    <property type="project" value="UniProtKB-KW"/>
</dbReference>
<evidence type="ECO:0000256" key="4">
    <source>
        <dbReference type="ARBA" id="ARBA00022692"/>
    </source>
</evidence>
<sequence length="359" mass="37252">MKLRSTLMAATVLAVPVLALPSLAKAQPVTGLYVGAGAGYDYQGSTKVTGGPGGLAGGRAFYKGGVSGSGSIGYGLGNGLRLEIEGIYLRASNKNIKPGAYGPNNAYHGYQQKYGAFANALYDIDVGSPYIFPYVGAGVGYLWTSIPSGAVTSAGVSNISDTSGSFAYQGIAGVSIPVPPAPGLSITAEYHYIGQTNKEKFSATYQGAPNDVTFGPSTTQTVLIGLRYAFNTPSAPPPPPAPVVAPAPAPARTYLVFFDWDKYNLTPRAKEIIAEAASNSTHVQYTQIAVNGYTDTSGTASYNMGLSIRRAKSVQAQLIADGVPASAISIAGYGDTHLLVPTGPGVREPQNRRVEIIIK</sequence>
<keyword evidence="3" id="KW-1134">Transmembrane beta strand</keyword>
<evidence type="ECO:0000256" key="9">
    <source>
        <dbReference type="PROSITE-ProRule" id="PRU00473"/>
    </source>
</evidence>
<dbReference type="SUPFAM" id="SSF56925">
    <property type="entry name" value="OMPA-like"/>
    <property type="match status" value="1"/>
</dbReference>
<dbReference type="InterPro" id="IPR002566">
    <property type="entry name" value="Msp4_OMP-like"/>
</dbReference>
<keyword evidence="8" id="KW-0998">Cell outer membrane</keyword>
<keyword evidence="2" id="KW-0813">Transport</keyword>
<dbReference type="PROSITE" id="PS51123">
    <property type="entry name" value="OMPA_2"/>
    <property type="match status" value="1"/>
</dbReference>
<dbReference type="InterPro" id="IPR050330">
    <property type="entry name" value="Bact_OuterMem_StrucFunc"/>
</dbReference>
<reference evidence="12" key="2">
    <citation type="submission" date="2021-01" db="EMBL/GenBank/DDBJ databases">
        <authorList>
            <person name="Mieszkin S."/>
            <person name="Pouder E."/>
            <person name="Alain K."/>
        </authorList>
    </citation>
    <scope>NUCLEOTIDE SEQUENCE</scope>
    <source>
        <strain evidence="12">HW T2.11</strain>
    </source>
</reference>
<keyword evidence="6" id="KW-0626">Porin</keyword>
<dbReference type="PANTHER" id="PTHR30329:SF21">
    <property type="entry name" value="LIPOPROTEIN YIAD-RELATED"/>
    <property type="match status" value="1"/>
</dbReference>
<evidence type="ECO:0000313" key="13">
    <source>
        <dbReference type="Proteomes" id="UP000708298"/>
    </source>
</evidence>
<dbReference type="InterPro" id="IPR006664">
    <property type="entry name" value="OMP_bac"/>
</dbReference>
<dbReference type="PRINTS" id="PR01021">
    <property type="entry name" value="OMPADOMAIN"/>
</dbReference>
<evidence type="ECO:0000256" key="2">
    <source>
        <dbReference type="ARBA" id="ARBA00022448"/>
    </source>
</evidence>
<dbReference type="EMBL" id="JAESVB010000002">
    <property type="protein sequence ID" value="MCB8874855.1"/>
    <property type="molecule type" value="Genomic_DNA"/>
</dbReference>
<keyword evidence="13" id="KW-1185">Reference proteome</keyword>
<dbReference type="InterPro" id="IPR036737">
    <property type="entry name" value="OmpA-like_sf"/>
</dbReference>
<feature type="signal peptide" evidence="10">
    <location>
        <begin position="1"/>
        <end position="26"/>
    </location>
</feature>